<reference evidence="2 3" key="1">
    <citation type="submission" date="2014-03" db="EMBL/GenBank/DDBJ databases">
        <title>Genomics of Bifidobacteria.</title>
        <authorList>
            <person name="Ventura M."/>
            <person name="Milani C."/>
            <person name="Lugli G.A."/>
        </authorList>
    </citation>
    <scope>NUCLEOTIDE SEQUENCE [LARGE SCALE GENOMIC DNA]</scope>
    <source>
        <strain evidence="2 3">LMG 11597</strain>
    </source>
</reference>
<proteinExistence type="predicted"/>
<accession>A0A087E5L3</accession>
<evidence type="ECO:0000313" key="2">
    <source>
        <dbReference type="EMBL" id="KFJ03064.1"/>
    </source>
</evidence>
<feature type="compositionally biased region" description="Low complexity" evidence="1">
    <location>
        <begin position="30"/>
        <end position="41"/>
    </location>
</feature>
<dbReference type="EMBL" id="JGZR01000007">
    <property type="protein sequence ID" value="KFJ03064.1"/>
    <property type="molecule type" value="Genomic_DNA"/>
</dbReference>
<protein>
    <submittedName>
        <fullName evidence="2">Uncharacterized protein</fullName>
    </submittedName>
</protein>
<dbReference type="AlphaFoldDB" id="A0A087E5L3"/>
<sequence length="90" mass="9488">MNSVTHAVQGEDFGDSDGFGNSHDSEDARACASGAAEPAAAQGSTVETADDLLRRYPKLAELEGLEDEECIAAYSSVLVQLQRDLDSVRG</sequence>
<dbReference type="STRING" id="77635.BISU_0993"/>
<dbReference type="RefSeq" id="WP_024464001.1">
    <property type="nucleotide sequence ID" value="NZ_CP062939.1"/>
</dbReference>
<name>A0A087E5L3_9BIFI</name>
<gene>
    <name evidence="2" type="ORF">BISU_0993</name>
</gene>
<organism evidence="2 3">
    <name type="scientific">Bifidobacterium subtile</name>
    <dbReference type="NCBI Taxonomy" id="77635"/>
    <lineage>
        <taxon>Bacteria</taxon>
        <taxon>Bacillati</taxon>
        <taxon>Actinomycetota</taxon>
        <taxon>Actinomycetes</taxon>
        <taxon>Bifidobacteriales</taxon>
        <taxon>Bifidobacteriaceae</taxon>
        <taxon>Bifidobacterium</taxon>
    </lineage>
</organism>
<feature type="region of interest" description="Disordered" evidence="1">
    <location>
        <begin position="1"/>
        <end position="46"/>
    </location>
</feature>
<dbReference type="Proteomes" id="UP000029055">
    <property type="component" value="Unassembled WGS sequence"/>
</dbReference>
<evidence type="ECO:0000313" key="3">
    <source>
        <dbReference type="Proteomes" id="UP000029055"/>
    </source>
</evidence>
<keyword evidence="3" id="KW-1185">Reference proteome</keyword>
<comment type="caution">
    <text evidence="2">The sequence shown here is derived from an EMBL/GenBank/DDBJ whole genome shotgun (WGS) entry which is preliminary data.</text>
</comment>
<evidence type="ECO:0000256" key="1">
    <source>
        <dbReference type="SAM" id="MobiDB-lite"/>
    </source>
</evidence>